<dbReference type="AlphaFoldDB" id="F8P9W3"/>
<feature type="transmembrane region" description="Helical" evidence="1">
    <location>
        <begin position="198"/>
        <end position="218"/>
    </location>
</feature>
<keyword evidence="1" id="KW-1133">Transmembrane helix</keyword>
<evidence type="ECO:0000256" key="1">
    <source>
        <dbReference type="SAM" id="Phobius"/>
    </source>
</evidence>
<feature type="transmembrane region" description="Helical" evidence="1">
    <location>
        <begin position="118"/>
        <end position="139"/>
    </location>
</feature>
<evidence type="ECO:0000313" key="3">
    <source>
        <dbReference type="Proteomes" id="UP000008064"/>
    </source>
</evidence>
<feature type="transmembrane region" description="Helical" evidence="1">
    <location>
        <begin position="278"/>
        <end position="299"/>
    </location>
</feature>
<keyword evidence="1" id="KW-0812">Transmembrane</keyword>
<dbReference type="GeneID" id="18815784"/>
<protein>
    <submittedName>
        <fullName evidence="2">Uncharacterized protein</fullName>
    </submittedName>
</protein>
<dbReference type="OrthoDB" id="3357408at2759"/>
<organism evidence="3">
    <name type="scientific">Serpula lacrymans var. lacrymans (strain S7.9)</name>
    <name type="common">Dry rot fungus</name>
    <dbReference type="NCBI Taxonomy" id="578457"/>
    <lineage>
        <taxon>Eukaryota</taxon>
        <taxon>Fungi</taxon>
        <taxon>Dikarya</taxon>
        <taxon>Basidiomycota</taxon>
        <taxon>Agaricomycotina</taxon>
        <taxon>Agaricomycetes</taxon>
        <taxon>Agaricomycetidae</taxon>
        <taxon>Boletales</taxon>
        <taxon>Coniophorineae</taxon>
        <taxon>Serpulaceae</taxon>
        <taxon>Serpula</taxon>
    </lineage>
</organism>
<dbReference type="RefSeq" id="XP_007323396.1">
    <property type="nucleotide sequence ID" value="XM_007323334.1"/>
</dbReference>
<sequence length="372" mass="41117">MINSVMFFLSSFRGTLQRVFSRVIDRRLDAVAPIQVLIIPEHICIDSIRLLSPVFNSSLRSIDSDIANVTMPSTTQMTLTSIWLESIAYGINCALFSRSTSVLLRRQARDGLKYSSRFLLVASTFLVITATVHMILSFLQLLKGFTDSAILSKPLGTDVYLVSNTLLVINLALYVANAITQELLLIWRLYVILNRSRIACVLPVVILIGNAISGYMGIYHFSQSPGSMHPLKAFILSYWITGFFLNAMLTCTIARYIWRVSRDAYGMNRSDYRSAVRFVVESGALVTSCALVMTCLYIAGSVAGPISENVAIQLNTANPLLIVARVGTHVNDSASHSTFILTRPIDFRVDAARPRSVDSLADPADASKYIQP</sequence>
<dbReference type="Proteomes" id="UP000008064">
    <property type="component" value="Unassembled WGS sequence"/>
</dbReference>
<keyword evidence="1" id="KW-0472">Membrane</keyword>
<evidence type="ECO:0000313" key="2">
    <source>
        <dbReference type="EMBL" id="EGO19961.1"/>
    </source>
</evidence>
<feature type="transmembrane region" description="Helical" evidence="1">
    <location>
        <begin position="159"/>
        <end position="177"/>
    </location>
</feature>
<dbReference type="EMBL" id="GL945442">
    <property type="protein sequence ID" value="EGO19961.1"/>
    <property type="molecule type" value="Genomic_DNA"/>
</dbReference>
<name>F8P9W3_SERL9</name>
<gene>
    <name evidence="2" type="ORF">SERLADRAFT_442775</name>
</gene>
<proteinExistence type="predicted"/>
<accession>F8P9W3</accession>
<reference evidence="3" key="1">
    <citation type="journal article" date="2011" name="Science">
        <title>The plant cell wall-decomposing machinery underlies the functional diversity of forest fungi.</title>
        <authorList>
            <person name="Eastwood D.C."/>
            <person name="Floudas D."/>
            <person name="Binder M."/>
            <person name="Majcherczyk A."/>
            <person name="Schneider P."/>
            <person name="Aerts A."/>
            <person name="Asiegbu F.O."/>
            <person name="Baker S.E."/>
            <person name="Barry K."/>
            <person name="Bendiksby M."/>
            <person name="Blumentritt M."/>
            <person name="Coutinho P.M."/>
            <person name="Cullen D."/>
            <person name="de Vries R.P."/>
            <person name="Gathman A."/>
            <person name="Goodell B."/>
            <person name="Henrissat B."/>
            <person name="Ihrmark K."/>
            <person name="Kauserud H."/>
            <person name="Kohler A."/>
            <person name="LaButti K."/>
            <person name="Lapidus A."/>
            <person name="Lavin J.L."/>
            <person name="Lee Y.-H."/>
            <person name="Lindquist E."/>
            <person name="Lilly W."/>
            <person name="Lucas S."/>
            <person name="Morin E."/>
            <person name="Murat C."/>
            <person name="Oguiza J.A."/>
            <person name="Park J."/>
            <person name="Pisabarro A.G."/>
            <person name="Riley R."/>
            <person name="Rosling A."/>
            <person name="Salamov A."/>
            <person name="Schmidt O."/>
            <person name="Schmutz J."/>
            <person name="Skrede I."/>
            <person name="Stenlid J."/>
            <person name="Wiebenga A."/>
            <person name="Xie X."/>
            <person name="Kuees U."/>
            <person name="Hibbett D.S."/>
            <person name="Hoffmeister D."/>
            <person name="Hoegberg N."/>
            <person name="Martin F."/>
            <person name="Grigoriev I.V."/>
            <person name="Watkinson S.C."/>
        </authorList>
    </citation>
    <scope>NUCLEOTIDE SEQUENCE [LARGE SCALE GENOMIC DNA]</scope>
    <source>
        <strain evidence="3">S7.9</strain>
    </source>
</reference>
<dbReference type="HOGENOM" id="CLU_044614_3_1_1"/>
<dbReference type="KEGG" id="sla:SERLADRAFT_442775"/>
<feature type="transmembrane region" description="Helical" evidence="1">
    <location>
        <begin position="238"/>
        <end position="258"/>
    </location>
</feature>